<dbReference type="PANTHER" id="PTHR37423">
    <property type="entry name" value="SOLUBLE LYTIC MUREIN TRANSGLYCOSYLASE-RELATED"/>
    <property type="match status" value="1"/>
</dbReference>
<keyword evidence="2" id="KW-0175">Coiled coil</keyword>
<feature type="domain" description="Transglycosylase SLT" evidence="4">
    <location>
        <begin position="106"/>
        <end position="219"/>
    </location>
</feature>
<dbReference type="Gene3D" id="1.10.530.10">
    <property type="match status" value="1"/>
</dbReference>
<feature type="coiled-coil region" evidence="2">
    <location>
        <begin position="46"/>
        <end position="73"/>
    </location>
</feature>
<dbReference type="Proteomes" id="UP001321582">
    <property type="component" value="Chromosome"/>
</dbReference>
<evidence type="ECO:0000313" key="5">
    <source>
        <dbReference type="EMBL" id="BDU51160.1"/>
    </source>
</evidence>
<evidence type="ECO:0000256" key="2">
    <source>
        <dbReference type="SAM" id="Coils"/>
    </source>
</evidence>
<proteinExistence type="inferred from homology"/>
<dbReference type="EMBL" id="AP027059">
    <property type="protein sequence ID" value="BDU51160.1"/>
    <property type="molecule type" value="Genomic_DNA"/>
</dbReference>
<feature type="transmembrane region" description="Helical" evidence="3">
    <location>
        <begin position="22"/>
        <end position="43"/>
    </location>
</feature>
<dbReference type="GO" id="GO:0016020">
    <property type="term" value="C:membrane"/>
    <property type="evidence" value="ECO:0007669"/>
    <property type="project" value="InterPro"/>
</dbReference>
<comment type="similarity">
    <text evidence="1">Belongs to the transglycosylase Slt family.</text>
</comment>
<dbReference type="Pfam" id="PF01464">
    <property type="entry name" value="SLT"/>
    <property type="match status" value="1"/>
</dbReference>
<dbReference type="AlphaFoldDB" id="A0AAU9DCV0"/>
<dbReference type="SUPFAM" id="SSF53955">
    <property type="entry name" value="Lysozyme-like"/>
    <property type="match status" value="1"/>
</dbReference>
<evidence type="ECO:0000259" key="4">
    <source>
        <dbReference type="Pfam" id="PF01464"/>
    </source>
</evidence>
<dbReference type="InterPro" id="IPR023346">
    <property type="entry name" value="Lysozyme-like_dom_sf"/>
</dbReference>
<name>A0AAU9DCV0_9FUSO</name>
<dbReference type="GO" id="GO:0008933">
    <property type="term" value="F:peptidoglycan lytic transglycosylase activity"/>
    <property type="evidence" value="ECO:0007669"/>
    <property type="project" value="InterPro"/>
</dbReference>
<dbReference type="RefSeq" id="WP_307904001.1">
    <property type="nucleotide sequence ID" value="NZ_AP027059.1"/>
</dbReference>
<evidence type="ECO:0000256" key="3">
    <source>
        <dbReference type="SAM" id="Phobius"/>
    </source>
</evidence>
<dbReference type="InterPro" id="IPR000189">
    <property type="entry name" value="Transglyc_AS"/>
</dbReference>
<keyword evidence="3" id="KW-0812">Transmembrane</keyword>
<reference evidence="5 6" key="1">
    <citation type="submission" date="2022-11" db="EMBL/GenBank/DDBJ databases">
        <title>Haliovirga abyssi gen. nov., sp. nov., a mesophilic fermentative bacterium isolated from the Iheya North hydrothermal field and the proposal of Haliovirgaceae fam. nov.</title>
        <authorList>
            <person name="Miyazaki U."/>
            <person name="Tame A."/>
            <person name="Miyazaki J."/>
            <person name="Takai K."/>
            <person name="Sawayama S."/>
            <person name="Kitajima M."/>
            <person name="Okamoto A."/>
            <person name="Nakagawa S."/>
        </authorList>
    </citation>
    <scope>NUCLEOTIDE SEQUENCE [LARGE SCALE GENOMIC DNA]</scope>
    <source>
        <strain evidence="5 6">IC12</strain>
    </source>
</reference>
<dbReference type="PROSITE" id="PS00922">
    <property type="entry name" value="TRANSGLYCOSYLASE"/>
    <property type="match status" value="1"/>
</dbReference>
<accession>A0AAU9DCV0</accession>
<dbReference type="PANTHER" id="PTHR37423:SF2">
    <property type="entry name" value="MEMBRANE-BOUND LYTIC MUREIN TRANSGLYCOSYLASE C"/>
    <property type="match status" value="1"/>
</dbReference>
<keyword evidence="3" id="KW-1133">Transmembrane helix</keyword>
<organism evidence="5 6">
    <name type="scientific">Haliovirga abyssi</name>
    <dbReference type="NCBI Taxonomy" id="2996794"/>
    <lineage>
        <taxon>Bacteria</taxon>
        <taxon>Fusobacteriati</taxon>
        <taxon>Fusobacteriota</taxon>
        <taxon>Fusobacteriia</taxon>
        <taxon>Fusobacteriales</taxon>
        <taxon>Haliovirgaceae</taxon>
        <taxon>Haliovirga</taxon>
    </lineage>
</organism>
<evidence type="ECO:0000256" key="1">
    <source>
        <dbReference type="ARBA" id="ARBA00007734"/>
    </source>
</evidence>
<keyword evidence="3" id="KW-0472">Membrane</keyword>
<dbReference type="InterPro" id="IPR008258">
    <property type="entry name" value="Transglycosylase_SLT_dom_1"/>
</dbReference>
<evidence type="ECO:0000313" key="6">
    <source>
        <dbReference type="Proteomes" id="UP001321582"/>
    </source>
</evidence>
<protein>
    <recommendedName>
        <fullName evidence="4">Transglycosylase SLT domain-containing protein</fullName>
    </recommendedName>
</protein>
<keyword evidence="6" id="KW-1185">Reference proteome</keyword>
<dbReference type="KEGG" id="haby:HLVA_17290"/>
<dbReference type="GO" id="GO:0000270">
    <property type="term" value="P:peptidoglycan metabolic process"/>
    <property type="evidence" value="ECO:0007669"/>
    <property type="project" value="InterPro"/>
</dbReference>
<gene>
    <name evidence="5" type="ORF">HLVA_17290</name>
</gene>
<sequence>MFEEFISIKAGRPGINIRMSKFATFILLLFLGIGIALFSQLIIREISQRNIQIEKHRRTIERLKAEMRIKDKKLKELIEFKKLLDAIKNLSRNTLNKNEQEKLSEVIYKESQKYKYNWRMILAVIMTESNFRARLRSTDPSYGLMQIKYRTAKEAGKKIGVKLKNKYELYNIEKNVLIGAFYLFEQILKFDNVKKGIVAYNLGPSLTKKISDKKKSKDITTAYLKKVVNNYNFLKENF</sequence>